<dbReference type="Pfam" id="PF04492">
    <property type="entry name" value="Phage_rep_O"/>
    <property type="match status" value="1"/>
</dbReference>
<evidence type="ECO:0000256" key="1">
    <source>
        <dbReference type="SAM" id="MobiDB-lite"/>
    </source>
</evidence>
<protein>
    <submittedName>
        <fullName evidence="3">Replication protein</fullName>
    </submittedName>
</protein>
<dbReference type="InterPro" id="IPR006497">
    <property type="entry name" value="Phage_lambda_VrpO_N"/>
</dbReference>
<evidence type="ECO:0000313" key="3">
    <source>
        <dbReference type="EMBL" id="MDN4121237.1"/>
    </source>
</evidence>
<keyword evidence="4" id="KW-1185">Reference proteome</keyword>
<comment type="caution">
    <text evidence="3">The sequence shown here is derived from an EMBL/GenBank/DDBJ whole genome shotgun (WGS) entry which is preliminary data.</text>
</comment>
<dbReference type="InterPro" id="IPR036390">
    <property type="entry name" value="WH_DNA-bd_sf"/>
</dbReference>
<evidence type="ECO:0000259" key="2">
    <source>
        <dbReference type="Pfam" id="PF04492"/>
    </source>
</evidence>
<gene>
    <name evidence="3" type="ORF">LMS43_08055</name>
</gene>
<feature type="domain" description="Bacteriophage lambda Replication protein O N-terminal" evidence="2">
    <location>
        <begin position="16"/>
        <end position="111"/>
    </location>
</feature>
<accession>A0ABT8EJ05</accession>
<dbReference type="Gene3D" id="1.10.10.10">
    <property type="entry name" value="Winged helix-like DNA-binding domain superfamily/Winged helix DNA-binding domain"/>
    <property type="match status" value="1"/>
</dbReference>
<dbReference type="RefSeq" id="WP_266124859.1">
    <property type="nucleotide sequence ID" value="NZ_JAJHNU010000001.1"/>
</dbReference>
<dbReference type="EMBL" id="JAJHNU010000001">
    <property type="protein sequence ID" value="MDN4121237.1"/>
    <property type="molecule type" value="Genomic_DNA"/>
</dbReference>
<reference evidence="3" key="1">
    <citation type="submission" date="2021-11" db="EMBL/GenBank/DDBJ databases">
        <title>Draft genome sequence of Alcaligenes endophyticus type strain CCUG 75668T.</title>
        <authorList>
            <person name="Salva-Serra F."/>
            <person name="Duran R.E."/>
            <person name="Seeger M."/>
            <person name="Moore E.R.B."/>
            <person name="Jaen-Luchoro D."/>
        </authorList>
    </citation>
    <scope>NUCLEOTIDE SEQUENCE</scope>
    <source>
        <strain evidence="3">CCUG 75668</strain>
    </source>
</reference>
<dbReference type="Proteomes" id="UP001168613">
    <property type="component" value="Unassembled WGS sequence"/>
</dbReference>
<organism evidence="3 4">
    <name type="scientific">Alcaligenes endophyticus</name>
    <dbReference type="NCBI Taxonomy" id="1929088"/>
    <lineage>
        <taxon>Bacteria</taxon>
        <taxon>Pseudomonadati</taxon>
        <taxon>Pseudomonadota</taxon>
        <taxon>Betaproteobacteria</taxon>
        <taxon>Burkholderiales</taxon>
        <taxon>Alcaligenaceae</taxon>
        <taxon>Alcaligenes</taxon>
    </lineage>
</organism>
<name>A0ABT8EJ05_9BURK</name>
<evidence type="ECO:0000313" key="4">
    <source>
        <dbReference type="Proteomes" id="UP001168613"/>
    </source>
</evidence>
<sequence>MNTARVIQMEDKALPQLENGFLRIANELFDAVLGFGFTSKQIHVLLAVIRKTYGYGKSADDVSASQLGELCGMGRSHVTSTLNQLAEMKVINKQPGIYGSIVSVNKNYHAWVKAEDLVNASTKSEQVSRNGSSTESGQGVPKRVFDSTESEQVDSTESGHTKDNLPKDNKQKTCASAESFVQFWSAYPKKRSKGAAEKAFLKINPDEQLLADMLRGIQRAMTQENWKKAKGQFIPYPATWLNAKGWEDEIDDLQGEGSGADDLFEGAL</sequence>
<feature type="compositionally biased region" description="Polar residues" evidence="1">
    <location>
        <begin position="122"/>
        <end position="137"/>
    </location>
</feature>
<dbReference type="NCBIfam" id="TIGR01610">
    <property type="entry name" value="phage_O_Nterm"/>
    <property type="match status" value="1"/>
</dbReference>
<feature type="compositionally biased region" description="Basic and acidic residues" evidence="1">
    <location>
        <begin position="157"/>
        <end position="171"/>
    </location>
</feature>
<feature type="region of interest" description="Disordered" evidence="1">
    <location>
        <begin position="122"/>
        <end position="171"/>
    </location>
</feature>
<dbReference type="SUPFAM" id="SSF46785">
    <property type="entry name" value="Winged helix' DNA-binding domain"/>
    <property type="match status" value="1"/>
</dbReference>
<dbReference type="InterPro" id="IPR036388">
    <property type="entry name" value="WH-like_DNA-bd_sf"/>
</dbReference>
<proteinExistence type="predicted"/>